<dbReference type="Proteomes" id="UP000002217">
    <property type="component" value="Chromosome"/>
</dbReference>
<dbReference type="HOGENOM" id="CLU_1591846_0_0_9"/>
<dbReference type="OrthoDB" id="2604839at2"/>
<organism evidence="2 3">
    <name type="scientific">Desulfofarcimen acetoxidans (strain ATCC 49208 / DSM 771 / KCTC 5769 / VKM B-1644 / 5575)</name>
    <name type="common">Desulfotomaculum acetoxidans</name>
    <dbReference type="NCBI Taxonomy" id="485916"/>
    <lineage>
        <taxon>Bacteria</taxon>
        <taxon>Bacillati</taxon>
        <taxon>Bacillota</taxon>
        <taxon>Clostridia</taxon>
        <taxon>Eubacteriales</taxon>
        <taxon>Peptococcaceae</taxon>
        <taxon>Desulfofarcimen</taxon>
    </lineage>
</organism>
<protein>
    <submittedName>
        <fullName evidence="2">Uncharacterized protein</fullName>
    </submittedName>
</protein>
<accession>C8VY47</accession>
<evidence type="ECO:0000256" key="1">
    <source>
        <dbReference type="SAM" id="MobiDB-lite"/>
    </source>
</evidence>
<dbReference type="RefSeq" id="WP_015759351.1">
    <property type="nucleotide sequence ID" value="NC_013216.1"/>
</dbReference>
<gene>
    <name evidence="2" type="ordered locus">Dtox_3983</name>
</gene>
<reference evidence="2 3" key="1">
    <citation type="journal article" date="2009" name="Stand. Genomic Sci.">
        <title>Complete genome sequence of Desulfotomaculum acetoxidans type strain (5575).</title>
        <authorList>
            <person name="Spring S."/>
            <person name="Lapidus A."/>
            <person name="Schroder M."/>
            <person name="Gleim D."/>
            <person name="Sims D."/>
            <person name="Meincke L."/>
            <person name="Glavina Del Rio T."/>
            <person name="Tice H."/>
            <person name="Copeland A."/>
            <person name="Cheng J.F."/>
            <person name="Lucas S."/>
            <person name="Chen F."/>
            <person name="Nolan M."/>
            <person name="Bruce D."/>
            <person name="Goodwin L."/>
            <person name="Pitluck S."/>
            <person name="Ivanova N."/>
            <person name="Mavromatis K."/>
            <person name="Mikhailova N."/>
            <person name="Pati A."/>
            <person name="Chen A."/>
            <person name="Palaniappan K."/>
            <person name="Land M."/>
            <person name="Hauser L."/>
            <person name="Chang Y.J."/>
            <person name="Jeffries C.D."/>
            <person name="Chain P."/>
            <person name="Saunders E."/>
            <person name="Brettin T."/>
            <person name="Detter J.C."/>
            <person name="Goker M."/>
            <person name="Bristow J."/>
            <person name="Eisen J.A."/>
            <person name="Markowitz V."/>
            <person name="Hugenholtz P."/>
            <person name="Kyrpides N.C."/>
            <person name="Klenk H.P."/>
            <person name="Han C."/>
        </authorList>
    </citation>
    <scope>NUCLEOTIDE SEQUENCE [LARGE SCALE GENOMIC DNA]</scope>
    <source>
        <strain evidence="3">ATCC 49208 / DSM 771 / VKM B-1644</strain>
    </source>
</reference>
<name>C8VY47_DESAS</name>
<keyword evidence="3" id="KW-1185">Reference proteome</keyword>
<evidence type="ECO:0000313" key="2">
    <source>
        <dbReference type="EMBL" id="ACV64676.1"/>
    </source>
</evidence>
<dbReference type="KEGG" id="dae:Dtox_3983"/>
<proteinExistence type="predicted"/>
<dbReference type="AlphaFoldDB" id="C8VY47"/>
<dbReference type="eggNOG" id="ENOG5033GWE">
    <property type="taxonomic scope" value="Bacteria"/>
</dbReference>
<evidence type="ECO:0000313" key="3">
    <source>
        <dbReference type="Proteomes" id="UP000002217"/>
    </source>
</evidence>
<sequence>MKKWLLILTVLLVVGLAGYKFVMSFAADKMIDGIENSMLAKEDIEKLKMNPEIEKQMEAIQNNSLPSLAENQNGAAEDNQNLQNNNSAAGQTPGKGNLMFADKDEALKFVLTKFTMGELTSLAQKAQGGLTGQEKAEIKSVLMQRLTPGEFQALKAMALKELAKRKM</sequence>
<feature type="compositionally biased region" description="Polar residues" evidence="1">
    <location>
        <begin position="68"/>
        <end position="90"/>
    </location>
</feature>
<feature type="region of interest" description="Disordered" evidence="1">
    <location>
        <begin position="68"/>
        <end position="95"/>
    </location>
</feature>
<dbReference type="EMBL" id="CP001720">
    <property type="protein sequence ID" value="ACV64676.1"/>
    <property type="molecule type" value="Genomic_DNA"/>
</dbReference>